<dbReference type="InterPro" id="IPR029058">
    <property type="entry name" value="AB_hydrolase_fold"/>
</dbReference>
<dbReference type="Proteomes" id="UP000054820">
    <property type="component" value="Unassembled WGS sequence"/>
</dbReference>
<dbReference type="Proteomes" id="UP000255110">
    <property type="component" value="Unassembled WGS sequence"/>
</dbReference>
<evidence type="ECO:0000313" key="6">
    <source>
        <dbReference type="Proteomes" id="UP000054820"/>
    </source>
</evidence>
<proteinExistence type="inferred from homology"/>
<dbReference type="OrthoDB" id="149912at2"/>
<dbReference type="SUPFAM" id="SSF53474">
    <property type="entry name" value="alpha/beta-Hydrolases"/>
    <property type="match status" value="1"/>
</dbReference>
<dbReference type="Gene3D" id="3.40.50.1820">
    <property type="entry name" value="alpha/beta hydrolase"/>
    <property type="match status" value="1"/>
</dbReference>
<dbReference type="Pfam" id="PF00561">
    <property type="entry name" value="Abhydrolase_1"/>
    <property type="match status" value="1"/>
</dbReference>
<evidence type="ECO:0000256" key="1">
    <source>
        <dbReference type="ARBA" id="ARBA00008645"/>
    </source>
</evidence>
<dbReference type="EC" id="3.1.1.10" evidence="5"/>
<reference evidence="5 7" key="2">
    <citation type="submission" date="2018-06" db="EMBL/GenBank/DDBJ databases">
        <authorList>
            <consortium name="Pathogen Informatics"/>
            <person name="Doyle S."/>
        </authorList>
    </citation>
    <scope>NUCLEOTIDE SEQUENCE [LARGE SCALE GENOMIC DNA]</scope>
    <source>
        <strain evidence="5 7">NCTC11991</strain>
    </source>
</reference>
<dbReference type="AlphaFoldDB" id="A0A378LD83"/>
<evidence type="ECO:0000313" key="4">
    <source>
        <dbReference type="EMBL" id="KTD75760.1"/>
    </source>
</evidence>
<dbReference type="GO" id="GO:0016020">
    <property type="term" value="C:membrane"/>
    <property type="evidence" value="ECO:0007669"/>
    <property type="project" value="TreeGrafter"/>
</dbReference>
<dbReference type="GO" id="GO:0050357">
    <property type="term" value="F:tropinesterase activity"/>
    <property type="evidence" value="ECO:0007669"/>
    <property type="project" value="UniProtKB-EC"/>
</dbReference>
<dbReference type="PANTHER" id="PTHR43798:SF14">
    <property type="entry name" value="SERINE HYDROLASE-LIKE PROTEIN DDB_G0286239"/>
    <property type="match status" value="1"/>
</dbReference>
<evidence type="ECO:0000256" key="2">
    <source>
        <dbReference type="ARBA" id="ARBA00022801"/>
    </source>
</evidence>
<dbReference type="PRINTS" id="PR00111">
    <property type="entry name" value="ABHYDROLASE"/>
</dbReference>
<dbReference type="RefSeq" id="WP_058477983.1">
    <property type="nucleotide sequence ID" value="NZ_CAAAIO010000010.1"/>
</dbReference>
<sequence length="282" mass="32103">MKNYVERSIHIPGFTLALKIWHPEKPNPALCLHGKLDNAASFDFLAPLMPDRQLVVVDYPGTGFSSHYPPGVMPHWKNDALLMMHLIEALKWKHFDIIAHSLGSLLATTIAIAQPQRVGKLIFLDILGPKVNFIEQAITNLQKDTARYLSYNPQQRMLFTDRISAIHDRMNIGSISYQAAEALVDRGTVKNKEGLHWTFDKRLHCVGSTLPFEDELRTMFEAIKIPVCLIRAKQGVPYPEEVFQERMQAIKNCTLFEVEGGHHVHMDNPKPVAELIDYFLLN</sequence>
<protein>
    <submittedName>
        <fullName evidence="5">Lipase A</fullName>
        <ecNumber evidence="5">3.1.1.10</ecNumber>
    </submittedName>
</protein>
<accession>A0A378LD83</accession>
<gene>
    <name evidence="4" type="ORF">Lstg_2439</name>
    <name evidence="5" type="ORF">NCTC11991_02339</name>
</gene>
<evidence type="ECO:0000259" key="3">
    <source>
        <dbReference type="Pfam" id="PF00561"/>
    </source>
</evidence>
<reference evidence="4 6" key="1">
    <citation type="submission" date="2015-11" db="EMBL/GenBank/DDBJ databases">
        <title>Genomic analysis of 38 Legionella species identifies large and diverse effector repertoires.</title>
        <authorList>
            <person name="Burstein D."/>
            <person name="Amaro F."/>
            <person name="Zusman T."/>
            <person name="Lifshitz Z."/>
            <person name="Cohen O."/>
            <person name="Gilbert J.A."/>
            <person name="Pupko T."/>
            <person name="Shuman H.A."/>
            <person name="Segal G."/>
        </authorList>
    </citation>
    <scope>NUCLEOTIDE SEQUENCE [LARGE SCALE GENOMIC DNA]</scope>
    <source>
        <strain evidence="4 6">SC-18-C9</strain>
    </source>
</reference>
<dbReference type="EMBL" id="LNYZ01000020">
    <property type="protein sequence ID" value="KTD75760.1"/>
    <property type="molecule type" value="Genomic_DNA"/>
</dbReference>
<evidence type="ECO:0000313" key="7">
    <source>
        <dbReference type="Proteomes" id="UP000255110"/>
    </source>
</evidence>
<dbReference type="STRING" id="460.Lstg_2439"/>
<dbReference type="InterPro" id="IPR050266">
    <property type="entry name" value="AB_hydrolase_sf"/>
</dbReference>
<keyword evidence="6" id="KW-1185">Reference proteome</keyword>
<organism evidence="5 7">
    <name type="scientific">Legionella steigerwaltii</name>
    <dbReference type="NCBI Taxonomy" id="460"/>
    <lineage>
        <taxon>Bacteria</taxon>
        <taxon>Pseudomonadati</taxon>
        <taxon>Pseudomonadota</taxon>
        <taxon>Gammaproteobacteria</taxon>
        <taxon>Legionellales</taxon>
        <taxon>Legionellaceae</taxon>
        <taxon>Legionella</taxon>
    </lineage>
</organism>
<evidence type="ECO:0000313" key="5">
    <source>
        <dbReference type="EMBL" id="STY23729.1"/>
    </source>
</evidence>
<comment type="similarity">
    <text evidence="1">Belongs to the AB hydrolase superfamily.</text>
</comment>
<name>A0A378LD83_9GAMM</name>
<keyword evidence="2 5" id="KW-0378">Hydrolase</keyword>
<dbReference type="PANTHER" id="PTHR43798">
    <property type="entry name" value="MONOACYLGLYCEROL LIPASE"/>
    <property type="match status" value="1"/>
</dbReference>
<feature type="domain" description="AB hydrolase-1" evidence="3">
    <location>
        <begin position="30"/>
        <end position="143"/>
    </location>
</feature>
<dbReference type="InterPro" id="IPR000073">
    <property type="entry name" value="AB_hydrolase_1"/>
</dbReference>
<dbReference type="EMBL" id="UGOY01000001">
    <property type="protein sequence ID" value="STY23729.1"/>
    <property type="molecule type" value="Genomic_DNA"/>
</dbReference>